<comment type="caution">
    <text evidence="2">The sequence shown here is derived from an EMBL/GenBank/DDBJ whole genome shotgun (WGS) entry which is preliminary data.</text>
</comment>
<dbReference type="OrthoDB" id="406838at2759"/>
<protein>
    <recommendedName>
        <fullName evidence="1">PLL-like beta propeller domain-containing protein</fullName>
    </recommendedName>
</protein>
<dbReference type="CDD" id="cd22954">
    <property type="entry name" value="PLL_lectin"/>
    <property type="match status" value="1"/>
</dbReference>
<organism evidence="2 3">
    <name type="scientific">Heterodermia speciosa</name>
    <dbReference type="NCBI Taxonomy" id="116794"/>
    <lineage>
        <taxon>Eukaryota</taxon>
        <taxon>Fungi</taxon>
        <taxon>Dikarya</taxon>
        <taxon>Ascomycota</taxon>
        <taxon>Pezizomycotina</taxon>
        <taxon>Lecanoromycetes</taxon>
        <taxon>OSLEUM clade</taxon>
        <taxon>Lecanoromycetidae</taxon>
        <taxon>Caliciales</taxon>
        <taxon>Physciaceae</taxon>
        <taxon>Heterodermia</taxon>
    </lineage>
</organism>
<keyword evidence="3" id="KW-1185">Reference proteome</keyword>
<sequence>MAPLVQLATQLLISLGSFDISSWRKPCQNSASPHPETRSSFISSALSTISWGYNRMDVFGTNLDTGNLSHKWFDGYQWGPSNDALEALGVFDLSSAPTAISWGANRSDIFVVGYPPNTYLYHKYWDGHQWGPHETDWENLGGDLFYYPVAATSWGVDRIDIFGIGYDKELYHKHWDGSSWRPSDDSLEALTPGVFFKTGPTAVSWGPNRNDVFGLGEDNNLLHFYWDGSQWSKTEDFGGDFSSPPTAISWGKNRLDVFAVDAENGTLSHKYWDGYQWSGYEDLGGDSLKGQVAASSWAENRLDIVALNEDGKYYYKYWDGSQWNPSATDWYAKGGNFSSVPSAVSWGKDRLDIYGVDAAYQLAHQTWYGSGWYPESDKWEQLGGLLNPN</sequence>
<dbReference type="EMBL" id="CAJPDS010000093">
    <property type="protein sequence ID" value="CAF9936654.1"/>
    <property type="molecule type" value="Genomic_DNA"/>
</dbReference>
<dbReference type="Proteomes" id="UP000664521">
    <property type="component" value="Unassembled WGS sequence"/>
</dbReference>
<name>A0A8H3J021_9LECA</name>
<feature type="domain" description="PLL-like beta propeller" evidence="1">
    <location>
        <begin position="42"/>
        <end position="384"/>
    </location>
</feature>
<dbReference type="InterPro" id="IPR058502">
    <property type="entry name" value="PLL-like_beta-prop"/>
</dbReference>
<evidence type="ECO:0000313" key="3">
    <source>
        <dbReference type="Proteomes" id="UP000664521"/>
    </source>
</evidence>
<evidence type="ECO:0000313" key="2">
    <source>
        <dbReference type="EMBL" id="CAF9936654.1"/>
    </source>
</evidence>
<dbReference type="Pfam" id="PF26607">
    <property type="entry name" value="DUF8189"/>
    <property type="match status" value="1"/>
</dbReference>
<evidence type="ECO:0000259" key="1">
    <source>
        <dbReference type="Pfam" id="PF26607"/>
    </source>
</evidence>
<dbReference type="Gene3D" id="2.120.10.70">
    <property type="entry name" value="Fucose-specific lectin"/>
    <property type="match status" value="2"/>
</dbReference>
<accession>A0A8H3J021</accession>
<reference evidence="2" key="1">
    <citation type="submission" date="2021-03" db="EMBL/GenBank/DDBJ databases">
        <authorList>
            <person name="Tagirdzhanova G."/>
        </authorList>
    </citation>
    <scope>NUCLEOTIDE SEQUENCE</scope>
</reference>
<gene>
    <name evidence="2" type="ORF">HETSPECPRED_010407</name>
</gene>
<dbReference type="AlphaFoldDB" id="A0A8H3J021"/>
<proteinExistence type="predicted"/>
<dbReference type="SUPFAM" id="SSF89372">
    <property type="entry name" value="Fucose-specific lectin"/>
    <property type="match status" value="2"/>
</dbReference>